<organism evidence="1 2">
    <name type="scientific">Panicum virgatum</name>
    <name type="common">Blackwell switchgrass</name>
    <dbReference type="NCBI Taxonomy" id="38727"/>
    <lineage>
        <taxon>Eukaryota</taxon>
        <taxon>Viridiplantae</taxon>
        <taxon>Streptophyta</taxon>
        <taxon>Embryophyta</taxon>
        <taxon>Tracheophyta</taxon>
        <taxon>Spermatophyta</taxon>
        <taxon>Magnoliopsida</taxon>
        <taxon>Liliopsida</taxon>
        <taxon>Poales</taxon>
        <taxon>Poaceae</taxon>
        <taxon>PACMAD clade</taxon>
        <taxon>Panicoideae</taxon>
        <taxon>Panicodae</taxon>
        <taxon>Paniceae</taxon>
        <taxon>Panicinae</taxon>
        <taxon>Panicum</taxon>
        <taxon>Panicum sect. Hiantes</taxon>
    </lineage>
</organism>
<name>A0A8T0Q2P4_PANVG</name>
<gene>
    <name evidence="1" type="ORF">PVAP13_7NG315800</name>
</gene>
<protein>
    <submittedName>
        <fullName evidence="1">Uncharacterized protein</fullName>
    </submittedName>
</protein>
<keyword evidence="2" id="KW-1185">Reference proteome</keyword>
<dbReference type="Proteomes" id="UP000823388">
    <property type="component" value="Chromosome 7N"/>
</dbReference>
<evidence type="ECO:0000313" key="1">
    <source>
        <dbReference type="EMBL" id="KAG2568383.1"/>
    </source>
</evidence>
<reference evidence="1" key="1">
    <citation type="submission" date="2020-05" db="EMBL/GenBank/DDBJ databases">
        <title>WGS assembly of Panicum virgatum.</title>
        <authorList>
            <person name="Lovell J.T."/>
            <person name="Jenkins J."/>
            <person name="Shu S."/>
            <person name="Juenger T.E."/>
            <person name="Schmutz J."/>
        </authorList>
    </citation>
    <scope>NUCLEOTIDE SEQUENCE</scope>
    <source>
        <strain evidence="1">AP13</strain>
    </source>
</reference>
<dbReference type="AlphaFoldDB" id="A0A8T0Q2P4"/>
<dbReference type="EMBL" id="CM029050">
    <property type="protein sequence ID" value="KAG2568383.1"/>
    <property type="molecule type" value="Genomic_DNA"/>
</dbReference>
<sequence length="85" mass="10072">MRNPLKKMRNMFKCSKKIFDLIHMQHYPICHLHMLAIDYPTCKMLPMCRMKGMQHMANMGPMEAMAMAHINRMILKNKLHVVCIV</sequence>
<proteinExistence type="predicted"/>
<accession>A0A8T0Q2P4</accession>
<comment type="caution">
    <text evidence="1">The sequence shown here is derived from an EMBL/GenBank/DDBJ whole genome shotgun (WGS) entry which is preliminary data.</text>
</comment>
<evidence type="ECO:0000313" key="2">
    <source>
        <dbReference type="Proteomes" id="UP000823388"/>
    </source>
</evidence>